<dbReference type="Proteomes" id="UP000525686">
    <property type="component" value="Unassembled WGS sequence"/>
</dbReference>
<protein>
    <submittedName>
        <fullName evidence="6">LysR family transcriptional regulator</fullName>
    </submittedName>
</protein>
<feature type="domain" description="HTH lysR-type" evidence="5">
    <location>
        <begin position="46"/>
        <end position="103"/>
    </location>
</feature>
<dbReference type="PRINTS" id="PR00039">
    <property type="entry name" value="HTHLYSR"/>
</dbReference>
<name>A0A7W3WIA6_9ACTN</name>
<dbReference type="GO" id="GO:0003700">
    <property type="term" value="F:DNA-binding transcription factor activity"/>
    <property type="evidence" value="ECO:0007669"/>
    <property type="project" value="InterPro"/>
</dbReference>
<dbReference type="GO" id="GO:0032993">
    <property type="term" value="C:protein-DNA complex"/>
    <property type="evidence" value="ECO:0007669"/>
    <property type="project" value="TreeGrafter"/>
</dbReference>
<dbReference type="InterPro" id="IPR036388">
    <property type="entry name" value="WH-like_DNA-bd_sf"/>
</dbReference>
<dbReference type="Pfam" id="PF00126">
    <property type="entry name" value="HTH_1"/>
    <property type="match status" value="1"/>
</dbReference>
<dbReference type="CDD" id="cd08414">
    <property type="entry name" value="PBP2_LTTR_aromatics_like"/>
    <property type="match status" value="1"/>
</dbReference>
<keyword evidence="2" id="KW-0805">Transcription regulation</keyword>
<gene>
    <name evidence="6" type="ORF">H3146_05555</name>
</gene>
<dbReference type="InterPro" id="IPR036390">
    <property type="entry name" value="WH_DNA-bd_sf"/>
</dbReference>
<dbReference type="Gene3D" id="1.10.10.10">
    <property type="entry name" value="Winged helix-like DNA-binding domain superfamily/Winged helix DNA-binding domain"/>
    <property type="match status" value="1"/>
</dbReference>
<dbReference type="Gene3D" id="3.40.190.10">
    <property type="entry name" value="Periplasmic binding protein-like II"/>
    <property type="match status" value="2"/>
</dbReference>
<comment type="caution">
    <text evidence="6">The sequence shown here is derived from an EMBL/GenBank/DDBJ whole genome shotgun (WGS) entry which is preliminary data.</text>
</comment>
<dbReference type="InterPro" id="IPR005119">
    <property type="entry name" value="LysR_subst-bd"/>
</dbReference>
<evidence type="ECO:0000256" key="3">
    <source>
        <dbReference type="ARBA" id="ARBA00023125"/>
    </source>
</evidence>
<proteinExistence type="inferred from homology"/>
<accession>A0A7W3WIA6</accession>
<keyword evidence="3" id="KW-0238">DNA-binding</keyword>
<dbReference type="GO" id="GO:0003677">
    <property type="term" value="F:DNA binding"/>
    <property type="evidence" value="ECO:0007669"/>
    <property type="project" value="UniProtKB-KW"/>
</dbReference>
<evidence type="ECO:0000256" key="1">
    <source>
        <dbReference type="ARBA" id="ARBA00009437"/>
    </source>
</evidence>
<dbReference type="SUPFAM" id="SSF53850">
    <property type="entry name" value="Periplasmic binding protein-like II"/>
    <property type="match status" value="1"/>
</dbReference>
<evidence type="ECO:0000256" key="4">
    <source>
        <dbReference type="ARBA" id="ARBA00023163"/>
    </source>
</evidence>
<evidence type="ECO:0000313" key="6">
    <source>
        <dbReference type="EMBL" id="MBB1252833.1"/>
    </source>
</evidence>
<dbReference type="SUPFAM" id="SSF46785">
    <property type="entry name" value="Winged helix' DNA-binding domain"/>
    <property type="match status" value="1"/>
</dbReference>
<dbReference type="EMBL" id="JABJWZ010000029">
    <property type="protein sequence ID" value="MBB1252833.1"/>
    <property type="molecule type" value="Genomic_DNA"/>
</dbReference>
<comment type="similarity">
    <text evidence="1">Belongs to the LysR transcriptional regulatory family.</text>
</comment>
<keyword evidence="4" id="KW-0804">Transcription</keyword>
<evidence type="ECO:0000256" key="2">
    <source>
        <dbReference type="ARBA" id="ARBA00023015"/>
    </source>
</evidence>
<dbReference type="AlphaFoldDB" id="A0A7W3WIA6"/>
<dbReference type="Pfam" id="PF03466">
    <property type="entry name" value="LysR_substrate"/>
    <property type="match status" value="1"/>
</dbReference>
<reference evidence="7" key="1">
    <citation type="submission" date="2020-05" db="EMBL/GenBank/DDBJ databases">
        <title>Classification of alakaliphilic streptomycetes isolated from an alkaline soil next to Lonar Crater, India and a proposal for the recognition of Streptomyces alkaliterrae sp. nov.</title>
        <authorList>
            <person name="Golinska P."/>
        </authorList>
    </citation>
    <scope>NUCLEOTIDE SEQUENCE [LARGE SCALE GENOMIC DNA]</scope>
    <source>
        <strain evidence="7">OF3</strain>
    </source>
</reference>
<dbReference type="PANTHER" id="PTHR30346:SF30">
    <property type="entry name" value="SMALL NEUTRAL PROTEASE REGULATORY PROTEIN"/>
    <property type="match status" value="1"/>
</dbReference>
<evidence type="ECO:0000313" key="7">
    <source>
        <dbReference type="Proteomes" id="UP000525686"/>
    </source>
</evidence>
<sequence length="363" mass="38641">MPSGDNPALSPGPRGGLGLVRQLPCFVTLLAWLWCGVRGYAPGVELEVRHLRALCAIADTGSVRRAARQLGVTQPSLTTQLRRIEHALGGQLFVRERSGSEPTALGRSVLSRARPLVAEMAALVAETRAAALRSGGGGTLRVGGTGSTGSRAVAGWLRRLRARHPDLGTTIRIDVSANRLLREVAQNRLDVVFVHEVTGCPLRLPHGVAVRVLLEREPQFVALPESHPAAARAEVPLGELTGERWMVDPAADGEWDGLLRALGAAGESPRLVCGDYLTAGDLVAAGEVLMPCQPTTVPRAGVVTRPLVGDPLTVRLLLAFRAGERTAEVDAVFEDLRGAYREVAHANATYRDWLALRGAPLAV</sequence>
<dbReference type="InterPro" id="IPR000847">
    <property type="entry name" value="LysR_HTH_N"/>
</dbReference>
<organism evidence="6 7">
    <name type="scientific">Streptomyces alkaliterrae</name>
    <dbReference type="NCBI Taxonomy" id="2213162"/>
    <lineage>
        <taxon>Bacteria</taxon>
        <taxon>Bacillati</taxon>
        <taxon>Actinomycetota</taxon>
        <taxon>Actinomycetes</taxon>
        <taxon>Kitasatosporales</taxon>
        <taxon>Streptomycetaceae</taxon>
        <taxon>Streptomyces</taxon>
    </lineage>
</organism>
<dbReference type="PANTHER" id="PTHR30346">
    <property type="entry name" value="TRANSCRIPTIONAL DUAL REGULATOR HCAR-RELATED"/>
    <property type="match status" value="1"/>
</dbReference>
<dbReference type="PROSITE" id="PS50931">
    <property type="entry name" value="HTH_LYSR"/>
    <property type="match status" value="1"/>
</dbReference>
<evidence type="ECO:0000259" key="5">
    <source>
        <dbReference type="PROSITE" id="PS50931"/>
    </source>
</evidence>